<accession>A0A6C1B8Y8</accession>
<dbReference type="Pfam" id="PF03009">
    <property type="entry name" value="GDPD"/>
    <property type="match status" value="1"/>
</dbReference>
<dbReference type="Proteomes" id="UP000501991">
    <property type="component" value="Chromosome"/>
</dbReference>
<gene>
    <name evidence="2" type="primary">ugpQ</name>
    <name evidence="2" type="ORF">G3580_14385</name>
</gene>
<proteinExistence type="predicted"/>
<reference evidence="2 3" key="1">
    <citation type="submission" date="2020-02" db="EMBL/GenBank/DDBJ databases">
        <title>Nitrogenibacter mangrovi gen. nov., sp. nov. isolated from mangrove sediment, a denitrifying betaproteobacterium.</title>
        <authorList>
            <person name="Liao H."/>
            <person name="Tian Y."/>
        </authorList>
    </citation>
    <scope>NUCLEOTIDE SEQUENCE [LARGE SCALE GENOMIC DNA]</scope>
    <source>
        <strain evidence="2 3">M9-3-2</strain>
    </source>
</reference>
<sequence>MPPWRWPAVLTHRCGGRLAPENSLAGLCRAAALGIRGVEFDAMLAACGTPVVIHDETLDRTTEASGPVAGRSWAELAQVRLRDAEGRLSAEHLPSLEQIFRCCARLGLAANVEIKPSAGQDIETGREVARQVARLCRIHPVPVLLSSFSSTALDAARTSAPSLSRGHLFAQLPIDACERATALGCQALIVDKDVVDAAAIDVARRAGLSVGVYTENHPGHALQLRRLGVAGVITDRPDTLGPLLVP</sequence>
<dbReference type="GO" id="GO:0006629">
    <property type="term" value="P:lipid metabolic process"/>
    <property type="evidence" value="ECO:0007669"/>
    <property type="project" value="InterPro"/>
</dbReference>
<dbReference type="PANTHER" id="PTHR46211">
    <property type="entry name" value="GLYCEROPHOSPHORYL DIESTER PHOSPHODIESTERASE"/>
    <property type="match status" value="1"/>
</dbReference>
<dbReference type="KEGG" id="azq:G3580_14385"/>
<dbReference type="SUPFAM" id="SSF51695">
    <property type="entry name" value="PLC-like phosphodiesterases"/>
    <property type="match status" value="1"/>
</dbReference>
<organism evidence="2 3">
    <name type="scientific">Nitrogeniibacter mangrovi</name>
    <dbReference type="NCBI Taxonomy" id="2016596"/>
    <lineage>
        <taxon>Bacteria</taxon>
        <taxon>Pseudomonadati</taxon>
        <taxon>Pseudomonadota</taxon>
        <taxon>Betaproteobacteria</taxon>
        <taxon>Rhodocyclales</taxon>
        <taxon>Zoogloeaceae</taxon>
        <taxon>Nitrogeniibacter</taxon>
    </lineage>
</organism>
<dbReference type="AlphaFoldDB" id="A0A6C1B8Y8"/>
<name>A0A6C1B8Y8_9RHOO</name>
<dbReference type="PROSITE" id="PS51704">
    <property type="entry name" value="GP_PDE"/>
    <property type="match status" value="1"/>
</dbReference>
<evidence type="ECO:0000259" key="1">
    <source>
        <dbReference type="PROSITE" id="PS51704"/>
    </source>
</evidence>
<keyword evidence="3" id="KW-1185">Reference proteome</keyword>
<keyword evidence="2" id="KW-0378">Hydrolase</keyword>
<protein>
    <submittedName>
        <fullName evidence="2">Glycerophosphodiester phosphodiesterase</fullName>
        <ecNumber evidence="2">3.1.4.46</ecNumber>
    </submittedName>
</protein>
<evidence type="ECO:0000313" key="2">
    <source>
        <dbReference type="EMBL" id="QID18704.1"/>
    </source>
</evidence>
<dbReference type="EC" id="3.1.4.46" evidence="2"/>
<dbReference type="Gene3D" id="3.20.20.190">
    <property type="entry name" value="Phosphatidylinositol (PI) phosphodiesterase"/>
    <property type="match status" value="1"/>
</dbReference>
<dbReference type="GO" id="GO:0008889">
    <property type="term" value="F:glycerophosphodiester phosphodiesterase activity"/>
    <property type="evidence" value="ECO:0007669"/>
    <property type="project" value="UniProtKB-EC"/>
</dbReference>
<dbReference type="EMBL" id="CP048836">
    <property type="protein sequence ID" value="QID18704.1"/>
    <property type="molecule type" value="Genomic_DNA"/>
</dbReference>
<dbReference type="RefSeq" id="WP_173766618.1">
    <property type="nucleotide sequence ID" value="NZ_CP048836.1"/>
</dbReference>
<evidence type="ECO:0000313" key="3">
    <source>
        <dbReference type="Proteomes" id="UP000501991"/>
    </source>
</evidence>
<dbReference type="PANTHER" id="PTHR46211:SF1">
    <property type="entry name" value="GLYCEROPHOSPHODIESTER PHOSPHODIESTERASE, CYTOPLASMIC"/>
    <property type="match status" value="1"/>
</dbReference>
<feature type="domain" description="GP-PDE" evidence="1">
    <location>
        <begin position="7"/>
        <end position="244"/>
    </location>
</feature>
<dbReference type="InterPro" id="IPR030395">
    <property type="entry name" value="GP_PDE_dom"/>
</dbReference>
<dbReference type="InterPro" id="IPR017946">
    <property type="entry name" value="PLC-like_Pdiesterase_TIM-brl"/>
</dbReference>